<dbReference type="Proteomes" id="UP000694568">
    <property type="component" value="Unplaced"/>
</dbReference>
<dbReference type="PANTHER" id="PTHR31635:SF196">
    <property type="entry name" value="REVERSE TRANSCRIPTASE DOMAIN-CONTAINING PROTEIN-RELATED"/>
    <property type="match status" value="1"/>
</dbReference>
<sequence>MPFSMIGRINIIKMSILPKFLYLFQSIPLHIPASFFSSLNKTLTKFIWNSKRPRLHSLSYLQAWKTALQTEISDDEWNNSCLLAQMQTINTRFRLLQYKWLFRTYITPVKLHHFNSNIPDVCVKCGVDKGGDCTD</sequence>
<evidence type="ECO:0008006" key="3">
    <source>
        <dbReference type="Google" id="ProtNLM"/>
    </source>
</evidence>
<reference evidence="1" key="1">
    <citation type="submission" date="2025-08" db="UniProtKB">
        <authorList>
            <consortium name="Ensembl"/>
        </authorList>
    </citation>
    <scope>IDENTIFICATION</scope>
</reference>
<reference evidence="1" key="2">
    <citation type="submission" date="2025-09" db="UniProtKB">
        <authorList>
            <consortium name="Ensembl"/>
        </authorList>
    </citation>
    <scope>IDENTIFICATION</scope>
</reference>
<name>A0A8C9ZKR3_SANLU</name>
<evidence type="ECO:0000313" key="2">
    <source>
        <dbReference type="Proteomes" id="UP000694568"/>
    </source>
</evidence>
<evidence type="ECO:0000313" key="1">
    <source>
        <dbReference type="Ensembl" id="ENSSLUP00000041286.1"/>
    </source>
</evidence>
<accession>A0A8C9ZKR3</accession>
<protein>
    <recommendedName>
        <fullName evidence="3">Reverse transcriptase</fullName>
    </recommendedName>
</protein>
<proteinExistence type="predicted"/>
<dbReference type="AlphaFoldDB" id="A0A8C9ZKR3"/>
<dbReference type="PANTHER" id="PTHR31635">
    <property type="entry name" value="REVERSE TRANSCRIPTASE DOMAIN-CONTAINING PROTEIN-RELATED"/>
    <property type="match status" value="1"/>
</dbReference>
<keyword evidence="2" id="KW-1185">Reference proteome</keyword>
<dbReference type="Ensembl" id="ENSSLUT00000042605.1">
    <property type="protein sequence ID" value="ENSSLUP00000041286.1"/>
    <property type="gene ID" value="ENSSLUG00000018372.1"/>
</dbReference>
<organism evidence="1 2">
    <name type="scientific">Sander lucioperca</name>
    <name type="common">Pike-perch</name>
    <name type="synonym">Perca lucioperca</name>
    <dbReference type="NCBI Taxonomy" id="283035"/>
    <lineage>
        <taxon>Eukaryota</taxon>
        <taxon>Metazoa</taxon>
        <taxon>Chordata</taxon>
        <taxon>Craniata</taxon>
        <taxon>Vertebrata</taxon>
        <taxon>Euteleostomi</taxon>
        <taxon>Actinopterygii</taxon>
        <taxon>Neopterygii</taxon>
        <taxon>Teleostei</taxon>
        <taxon>Neoteleostei</taxon>
        <taxon>Acanthomorphata</taxon>
        <taxon>Eupercaria</taxon>
        <taxon>Perciformes</taxon>
        <taxon>Percoidei</taxon>
        <taxon>Percidae</taxon>
        <taxon>Luciopercinae</taxon>
        <taxon>Sander</taxon>
    </lineage>
</organism>